<dbReference type="Proteomes" id="UP001155241">
    <property type="component" value="Unassembled WGS sequence"/>
</dbReference>
<comment type="caution">
    <text evidence="2">The sequence shown here is derived from an EMBL/GenBank/DDBJ whole genome shotgun (WGS) entry which is preliminary data.</text>
</comment>
<proteinExistence type="predicted"/>
<dbReference type="AlphaFoldDB" id="A0A9X2JL49"/>
<dbReference type="RefSeq" id="WP_252856247.1">
    <property type="nucleotide sequence ID" value="NZ_JAMXLR010000095.1"/>
</dbReference>
<sequence length="707" mass="76206">MGRLALSLAGWIALTAVAVADEVSTGAETLPLKVTVTGAGGTPAAGVEVYANAFPPRQTPSATTDSEGLVTLNIAPKQVSGLTVYADDGQNMGQVQLPWTQELPESLKPVSIELAPARTMKVRVVDESGTPVGDATVLLQSSFRDVFRGTTDQQGRAALRVPHSAPRQTIVAMKPGLGLDYFAFTYPGMPKTDPNLLPPTHDEPIELVLNGSREVIVEVVDQDGNPLAGAKVYPWLYLKPDKGADLNLSGMPEFQYTTDDSGRCTFEVPADLSRVTTIWARMEGYSATERANYDPKSLEPIVQATLVQMVSLSGKVALPEGVQGSDITINIAGDGHGFDNFRQQSVAANDDGSFEVLVSRNMYYQLVAGDNKQWASPGVNLVVLDQDLDGVRLRLVPATRVHGRAQMATTGEPVSNSRLRLNQKTINSYYELPDSEKIPNPTDSRLAISPGLGEWTQTDAEGKFEFFVGPGSYYLSGLEMVERPSFVVGGETEKEVLVQVTPRQFEKDRIVKGRVLLAGAAQQPVAAARVFSYPLDGFSGQHIRAVGDAEGWFETRLIGGPHYLHASATVDGKRHAGIARITPDDEIYEVSIAPAAKLIGRFIDEELDVPLENRKIRCAIHIEYPDGISTEAFGGSATTDEHGNFEIDGLVVGRTYRLTVTVEVDADGSGRSFGYAGEVTPTKPGTFEQEFHGSALDFPPTFTPIGQ</sequence>
<feature type="signal peptide" evidence="1">
    <location>
        <begin position="1"/>
        <end position="20"/>
    </location>
</feature>
<protein>
    <recommendedName>
        <fullName evidence="4">Nickel uptake substrate-specific transmembrane region</fullName>
    </recommendedName>
</protein>
<keyword evidence="1" id="KW-0732">Signal</keyword>
<reference evidence="2" key="1">
    <citation type="submission" date="2022-06" db="EMBL/GenBank/DDBJ databases">
        <title>Aeoliella straminimaris, a novel planctomycete from sediments.</title>
        <authorList>
            <person name="Vitorino I.R."/>
            <person name="Lage O.M."/>
        </authorList>
    </citation>
    <scope>NUCLEOTIDE SEQUENCE</scope>
    <source>
        <strain evidence="2">ICT_H6.2</strain>
    </source>
</reference>
<accession>A0A9X2JL49</accession>
<feature type="chain" id="PRO_5040847395" description="Nickel uptake substrate-specific transmembrane region" evidence="1">
    <location>
        <begin position="21"/>
        <end position="707"/>
    </location>
</feature>
<gene>
    <name evidence="2" type="ORF">NG895_29925</name>
</gene>
<keyword evidence="3" id="KW-1185">Reference proteome</keyword>
<name>A0A9X2JL49_9BACT</name>
<evidence type="ECO:0000313" key="3">
    <source>
        <dbReference type="Proteomes" id="UP001155241"/>
    </source>
</evidence>
<dbReference type="EMBL" id="JAMXLR010000095">
    <property type="protein sequence ID" value="MCO6048134.1"/>
    <property type="molecule type" value="Genomic_DNA"/>
</dbReference>
<evidence type="ECO:0000313" key="2">
    <source>
        <dbReference type="EMBL" id="MCO6048134.1"/>
    </source>
</evidence>
<evidence type="ECO:0000256" key="1">
    <source>
        <dbReference type="SAM" id="SignalP"/>
    </source>
</evidence>
<organism evidence="2 3">
    <name type="scientific">Aeoliella straminimaris</name>
    <dbReference type="NCBI Taxonomy" id="2954799"/>
    <lineage>
        <taxon>Bacteria</taxon>
        <taxon>Pseudomonadati</taxon>
        <taxon>Planctomycetota</taxon>
        <taxon>Planctomycetia</taxon>
        <taxon>Pirellulales</taxon>
        <taxon>Lacipirellulaceae</taxon>
        <taxon>Aeoliella</taxon>
    </lineage>
</organism>
<evidence type="ECO:0008006" key="4">
    <source>
        <dbReference type="Google" id="ProtNLM"/>
    </source>
</evidence>